<dbReference type="GO" id="GO:0016787">
    <property type="term" value="F:hydrolase activity"/>
    <property type="evidence" value="ECO:0007669"/>
    <property type="project" value="UniProtKB-KW"/>
</dbReference>
<evidence type="ECO:0000256" key="6">
    <source>
        <dbReference type="ARBA" id="ARBA00022806"/>
    </source>
</evidence>
<dbReference type="GO" id="GO:0000724">
    <property type="term" value="P:double-strand break repair via homologous recombination"/>
    <property type="evidence" value="ECO:0007669"/>
    <property type="project" value="TreeGrafter"/>
</dbReference>
<accession>A0A9W8J066</accession>
<dbReference type="Gene3D" id="3.30.40.10">
    <property type="entry name" value="Zinc/RING finger domain, C3HC4 (zinc finger)"/>
    <property type="match status" value="1"/>
</dbReference>
<keyword evidence="15" id="KW-1185">Reference proteome</keyword>
<evidence type="ECO:0000256" key="8">
    <source>
        <dbReference type="ARBA" id="ARBA00022840"/>
    </source>
</evidence>
<evidence type="ECO:0000259" key="13">
    <source>
        <dbReference type="PROSITE" id="PS51194"/>
    </source>
</evidence>
<keyword evidence="8" id="KW-0067">ATP-binding</keyword>
<evidence type="ECO:0000259" key="11">
    <source>
        <dbReference type="PROSITE" id="PS50089"/>
    </source>
</evidence>
<dbReference type="InterPro" id="IPR013083">
    <property type="entry name" value="Znf_RING/FYVE/PHD"/>
</dbReference>
<dbReference type="InterPro" id="IPR049730">
    <property type="entry name" value="SNF2/RAD54-like_C"/>
</dbReference>
<evidence type="ECO:0000259" key="12">
    <source>
        <dbReference type="PROSITE" id="PS51192"/>
    </source>
</evidence>
<dbReference type="InterPro" id="IPR038718">
    <property type="entry name" value="SNF2-like_sf"/>
</dbReference>
<evidence type="ECO:0000313" key="15">
    <source>
        <dbReference type="Proteomes" id="UP001140091"/>
    </source>
</evidence>
<dbReference type="InterPro" id="IPR001650">
    <property type="entry name" value="Helicase_C-like"/>
</dbReference>
<dbReference type="AlphaFoldDB" id="A0A9W8J066"/>
<evidence type="ECO:0000313" key="14">
    <source>
        <dbReference type="EMBL" id="KAJ2926101.1"/>
    </source>
</evidence>
<evidence type="ECO:0000256" key="10">
    <source>
        <dbReference type="SAM" id="MobiDB-lite"/>
    </source>
</evidence>
<name>A0A9W8J066_9AGAR</name>
<dbReference type="SUPFAM" id="SSF52540">
    <property type="entry name" value="P-loop containing nucleoside triphosphate hydrolases"/>
    <property type="match status" value="2"/>
</dbReference>
<feature type="region of interest" description="Disordered" evidence="10">
    <location>
        <begin position="426"/>
        <end position="461"/>
    </location>
</feature>
<gene>
    <name evidence="14" type="ORF">H1R20_g10996</name>
</gene>
<dbReference type="InterPro" id="IPR000330">
    <property type="entry name" value="SNF2_N"/>
</dbReference>
<keyword evidence="3" id="KW-0547">Nucleotide-binding</keyword>
<feature type="compositionally biased region" description="Basic residues" evidence="10">
    <location>
        <begin position="508"/>
        <end position="517"/>
    </location>
</feature>
<evidence type="ECO:0000256" key="2">
    <source>
        <dbReference type="ARBA" id="ARBA00022723"/>
    </source>
</evidence>
<dbReference type="GO" id="GO:0005634">
    <property type="term" value="C:nucleus"/>
    <property type="evidence" value="ECO:0007669"/>
    <property type="project" value="TreeGrafter"/>
</dbReference>
<protein>
    <recommendedName>
        <fullName evidence="16">P-loop containing nucleoside triphosphate hydrolase protein</fullName>
    </recommendedName>
</protein>
<dbReference type="InterPro" id="IPR017907">
    <property type="entry name" value="Znf_RING_CS"/>
</dbReference>
<feature type="non-terminal residue" evidence="14">
    <location>
        <position position="828"/>
    </location>
</feature>
<feature type="domain" description="Helicase ATP-binding" evidence="12">
    <location>
        <begin position="1"/>
        <end position="151"/>
    </location>
</feature>
<evidence type="ECO:0000256" key="5">
    <source>
        <dbReference type="ARBA" id="ARBA00022801"/>
    </source>
</evidence>
<keyword evidence="4 9" id="KW-0863">Zinc-finger</keyword>
<dbReference type="PANTHER" id="PTHR45626">
    <property type="entry name" value="TRANSCRIPTION TERMINATION FACTOR 2-RELATED"/>
    <property type="match status" value="1"/>
</dbReference>
<dbReference type="Proteomes" id="UP001140091">
    <property type="component" value="Unassembled WGS sequence"/>
</dbReference>
<dbReference type="InterPro" id="IPR001841">
    <property type="entry name" value="Znf_RING"/>
</dbReference>
<dbReference type="InterPro" id="IPR014001">
    <property type="entry name" value="Helicase_ATP-bd"/>
</dbReference>
<evidence type="ECO:0000256" key="1">
    <source>
        <dbReference type="ARBA" id="ARBA00007025"/>
    </source>
</evidence>
<dbReference type="Pfam" id="PF00176">
    <property type="entry name" value="SNF2-rel_dom"/>
    <property type="match status" value="1"/>
</dbReference>
<dbReference type="GO" id="GO:0008094">
    <property type="term" value="F:ATP-dependent activity, acting on DNA"/>
    <property type="evidence" value="ECO:0007669"/>
    <property type="project" value="TreeGrafter"/>
</dbReference>
<dbReference type="Gene3D" id="3.40.50.300">
    <property type="entry name" value="P-loop containing nucleotide triphosphate hydrolases"/>
    <property type="match status" value="2"/>
</dbReference>
<feature type="region of interest" description="Disordered" evidence="10">
    <location>
        <begin position="482"/>
        <end position="613"/>
    </location>
</feature>
<dbReference type="PROSITE" id="PS51192">
    <property type="entry name" value="HELICASE_ATP_BIND_1"/>
    <property type="match status" value="1"/>
</dbReference>
<dbReference type="Gene3D" id="3.40.50.10810">
    <property type="entry name" value="Tandem AAA-ATPase domain"/>
    <property type="match status" value="1"/>
</dbReference>
<proteinExistence type="inferred from homology"/>
<evidence type="ECO:0000256" key="4">
    <source>
        <dbReference type="ARBA" id="ARBA00022771"/>
    </source>
</evidence>
<keyword evidence="7" id="KW-0862">Zinc</keyword>
<dbReference type="GO" id="GO:0005737">
    <property type="term" value="C:cytoplasm"/>
    <property type="evidence" value="ECO:0007669"/>
    <property type="project" value="TreeGrafter"/>
</dbReference>
<dbReference type="SMART" id="SM00184">
    <property type="entry name" value="RING"/>
    <property type="match status" value="1"/>
</dbReference>
<feature type="compositionally biased region" description="Basic residues" evidence="10">
    <location>
        <begin position="561"/>
        <end position="571"/>
    </location>
</feature>
<feature type="compositionally biased region" description="Basic residues" evidence="10">
    <location>
        <begin position="429"/>
        <end position="443"/>
    </location>
</feature>
<dbReference type="PROSITE" id="PS00518">
    <property type="entry name" value="ZF_RING_1"/>
    <property type="match status" value="1"/>
</dbReference>
<dbReference type="CDD" id="cd18008">
    <property type="entry name" value="DEXDc_SHPRH-like"/>
    <property type="match status" value="1"/>
</dbReference>
<dbReference type="InterPro" id="IPR050628">
    <property type="entry name" value="SNF2_RAD54_helicase_TF"/>
</dbReference>
<dbReference type="OrthoDB" id="423559at2759"/>
<feature type="domain" description="Helicase C-terminal" evidence="13">
    <location>
        <begin position="635"/>
        <end position="794"/>
    </location>
</feature>
<dbReference type="PANTHER" id="PTHR45626:SF16">
    <property type="entry name" value="ATP-DEPENDENT HELICASE ULS1"/>
    <property type="match status" value="1"/>
</dbReference>
<evidence type="ECO:0000256" key="9">
    <source>
        <dbReference type="PROSITE-ProRule" id="PRU00175"/>
    </source>
</evidence>
<feature type="region of interest" description="Disordered" evidence="10">
    <location>
        <begin position="809"/>
        <end position="828"/>
    </location>
</feature>
<dbReference type="EMBL" id="JANBPK010001083">
    <property type="protein sequence ID" value="KAJ2926101.1"/>
    <property type="molecule type" value="Genomic_DNA"/>
</dbReference>
<evidence type="ECO:0000256" key="3">
    <source>
        <dbReference type="ARBA" id="ARBA00022741"/>
    </source>
</evidence>
<evidence type="ECO:0000256" key="7">
    <source>
        <dbReference type="ARBA" id="ARBA00022833"/>
    </source>
</evidence>
<comment type="caution">
    <text evidence="14">The sequence shown here is derived from an EMBL/GenBank/DDBJ whole genome shotgun (WGS) entry which is preliminary data.</text>
</comment>
<dbReference type="PROSITE" id="PS51194">
    <property type="entry name" value="HELICASE_CTER"/>
    <property type="match status" value="1"/>
</dbReference>
<dbReference type="InterPro" id="IPR027417">
    <property type="entry name" value="P-loop_NTPase"/>
</dbReference>
<feature type="domain" description="RING-type" evidence="11">
    <location>
        <begin position="331"/>
        <end position="401"/>
    </location>
</feature>
<dbReference type="SMART" id="SM00490">
    <property type="entry name" value="HELICc"/>
    <property type="match status" value="1"/>
</dbReference>
<comment type="similarity">
    <text evidence="1">Belongs to the SNF2/RAD54 helicase family.</text>
</comment>
<dbReference type="GO" id="GO:0008270">
    <property type="term" value="F:zinc ion binding"/>
    <property type="evidence" value="ECO:0007669"/>
    <property type="project" value="UniProtKB-KW"/>
</dbReference>
<dbReference type="CDD" id="cd18793">
    <property type="entry name" value="SF2_C_SNF"/>
    <property type="match status" value="1"/>
</dbReference>
<organism evidence="14 15">
    <name type="scientific">Candolleomyces eurysporus</name>
    <dbReference type="NCBI Taxonomy" id="2828524"/>
    <lineage>
        <taxon>Eukaryota</taxon>
        <taxon>Fungi</taxon>
        <taxon>Dikarya</taxon>
        <taxon>Basidiomycota</taxon>
        <taxon>Agaricomycotina</taxon>
        <taxon>Agaricomycetes</taxon>
        <taxon>Agaricomycetidae</taxon>
        <taxon>Agaricales</taxon>
        <taxon>Agaricineae</taxon>
        <taxon>Psathyrellaceae</taxon>
        <taxon>Candolleomyces</taxon>
    </lineage>
</organism>
<keyword evidence="5" id="KW-0378">Hydrolase</keyword>
<keyword evidence="2" id="KW-0479">Metal-binding</keyword>
<evidence type="ECO:0008006" key="16">
    <source>
        <dbReference type="Google" id="ProtNLM"/>
    </source>
</evidence>
<dbReference type="GO" id="GO:0004386">
    <property type="term" value="F:helicase activity"/>
    <property type="evidence" value="ECO:0007669"/>
    <property type="project" value="UniProtKB-KW"/>
</dbReference>
<dbReference type="PROSITE" id="PS50089">
    <property type="entry name" value="ZF_RING_2"/>
    <property type="match status" value="1"/>
</dbReference>
<reference evidence="14" key="1">
    <citation type="submission" date="2022-06" db="EMBL/GenBank/DDBJ databases">
        <title>Genome Sequence of Candolleomyces eurysporus.</title>
        <authorList>
            <person name="Buettner E."/>
        </authorList>
    </citation>
    <scope>NUCLEOTIDE SEQUENCE</scope>
    <source>
        <strain evidence="14">VTCC 930004</strain>
    </source>
</reference>
<dbReference type="GO" id="GO:0005524">
    <property type="term" value="F:ATP binding"/>
    <property type="evidence" value="ECO:0007669"/>
    <property type="project" value="UniProtKB-KW"/>
</dbReference>
<dbReference type="Pfam" id="PF00271">
    <property type="entry name" value="Helicase_C"/>
    <property type="match status" value="1"/>
</dbReference>
<keyword evidence="6" id="KW-0347">Helicase</keyword>
<sequence>MPDHKEEHKTTLIVVPAALMQQWKDEIETKTNGLFTVHIHHGKDKLKKESQVKRKDVIITSYQTLCTDFWIAGHVEPEDEAEWVATNGGVLARTTFYRVIADEAQFIRNRRTRASLSMAMVRAKYRWMLTGTPVTNTLADLYGLLRFGHFEPWNDWDSFNEWIAKVQLFDAPLAGSRSQVILKPLLLRRTKDSDLEGKPILQLPPKEIELVRLKFSREERDLYNSFEQRTKVKLNKFIRERTLLKNHAAVLVMILRLRQLCCHPHLILSQTAGFEDPTLLMGTDFEKDLSRARKAMGHPWVNTIRQEFLVRAAATELLDFSDEDDASAPCCPQCSETFSKETAYVLVCGHELCYECILNTRNAPIAHNGIFGYGNEKENLAAEKAFEEAEAKGLRPCPTCEKMTDMGEPKIFKSAAFEPTDEELTNYARSKRKRNQSSRKWKRSYSPVKAEPPSPASSIIELSDSDEELPDIMDVFKKKPAISKDKKGKKKMVVSSSDEEEPVFSKSSKSRNKGKAAVKKDDSSDIEFLGKSPSKRKATKRQGGGLDNSDSDVEFVGMSPSKRKVSGSKRKAKDDGSDVEVSAVTPARRRKKARDSFGSDAESSDEDKENSVKGLSDSVIATWSRGDDDMEPSAKMKALVGFLKKWDASGDKVICYSQWTSMLDLLEILLSRHGVRSLRFDGKMDRVSRDQTLATFKQPGSPRIILISTRCGSVGLNLTVANRVVNMDLSWNYAAESQAYDRCHRIGQDKPVFVKRLVVQNTIEERMLRLQDVKVGLAEAALGEGTGAKLHKLSVKDIKYLFGMTPARVDPPAQRNGPNRDTPELSDA</sequence>